<dbReference type="GO" id="GO:0006412">
    <property type="term" value="P:translation"/>
    <property type="evidence" value="ECO:0007669"/>
    <property type="project" value="InterPro"/>
</dbReference>
<evidence type="ECO:0000256" key="2">
    <source>
        <dbReference type="ARBA" id="ARBA00022670"/>
    </source>
</evidence>
<feature type="compositionally biased region" description="Basic and acidic residues" evidence="15">
    <location>
        <begin position="312"/>
        <end position="325"/>
    </location>
</feature>
<dbReference type="InterPro" id="IPR018255">
    <property type="entry name" value="Ribosomal_uL16_CS_euk_arc"/>
</dbReference>
<dbReference type="SUPFAM" id="SSF54686">
    <property type="entry name" value="Ribosomal protein L16p/L10e"/>
    <property type="match status" value="1"/>
</dbReference>
<keyword evidence="12" id="KW-0687">Ribonucleoprotein</keyword>
<name>A0AAD5JEI3_ACENE</name>
<dbReference type="GO" id="GO:0005840">
    <property type="term" value="C:ribosome"/>
    <property type="evidence" value="ECO:0007669"/>
    <property type="project" value="UniProtKB-KW"/>
</dbReference>
<dbReference type="GO" id="GO:0015074">
    <property type="term" value="P:DNA integration"/>
    <property type="evidence" value="ECO:0007669"/>
    <property type="project" value="InterPro"/>
</dbReference>
<dbReference type="GO" id="GO:1990904">
    <property type="term" value="C:ribonucleoprotein complex"/>
    <property type="evidence" value="ECO:0007669"/>
    <property type="project" value="UniProtKB-KW"/>
</dbReference>
<dbReference type="Gene3D" id="3.30.70.270">
    <property type="match status" value="2"/>
</dbReference>
<keyword evidence="3" id="KW-0808">Transferase</keyword>
<dbReference type="PANTHER" id="PTHR35046">
    <property type="entry name" value="ZINC KNUCKLE (CCHC-TYPE) FAMILY PROTEIN"/>
    <property type="match status" value="1"/>
</dbReference>
<evidence type="ECO:0000256" key="14">
    <source>
        <dbReference type="PROSITE-ProRule" id="PRU00047"/>
    </source>
</evidence>
<dbReference type="GO" id="GO:0004519">
    <property type="term" value="F:endonuclease activity"/>
    <property type="evidence" value="ECO:0007669"/>
    <property type="project" value="UniProtKB-KW"/>
</dbReference>
<dbReference type="Gene3D" id="3.10.20.370">
    <property type="match status" value="1"/>
</dbReference>
<dbReference type="PROSITE" id="PS50158">
    <property type="entry name" value="ZF_CCHC"/>
    <property type="match status" value="1"/>
</dbReference>
<sequence>MGRRPARFYRQIKNKPYPKSRYCRGVPDPKIRIYDVGMKKKGVDEFPFCVHIVSWEKENVSSEALEATRIACNKYMAKFAGKDAFHLRVRVHPFHVLRINKMLSCTGADRLQTGMRGAFGKPQGTCARVAIGQVLLSVRCKDSNSHHAQEALRRAKFKFRGRQKIIVSRKRGFTKFSRADYVGWKQENRIMPDGVNAKLLRCHGRLANRQPGRAFLEAVFLDRASATSVGIRAWFVRDDIIMPPRRRPDQIPVDLAIERDRVIQLERQVEQLTAQLAASRANQNPFQALHPETSSDEVEGDPQPRRRQRAPVTDDRVDDRTEDVRRWESGMRTEVPEFRGSMQPEEFLEWIGIADEILEFKRVPANERVALVATRFRGRAAAWWQQFKLARNRAGKPKLSDWEKMKQKLRKEFLPHNFTRLMYQRLQNLRQGMRSVDEYTTEFYELLVRNDIEETQDQLVSRYCGGLRTQILDMVNLFDPVTVTEAHQRALQLEKTLSRKSNSGQTLNFGGGMSSRNRASSSSENTGSRPGVSASSGSYTGPRNPTNNVQTPRATTGGFRCFGCGETGHRLSECPRPAKRVLFIDPAEFNEEDAEIIEEPQSGAEEVSEELVDGDTGTMLMVRRTCLAPRTGEGEWLRNNIFQSTCTILGKVCRFVIDGGSCENIVSVEARALISFSMGTNYKDQMWCDVVDMDACHLLLGRPWQYDRKVYHDGFKNTYSFVFHEKKIVLLPSKPSEKIKAHSDTTNLLSYAKFELEIKEVETVYVLMGKETQADMEVPSAAAPLNSEFADVFPEELPEGLPPLRDIQHHIDLEPGAMLPNKPHYRMSPTEHEELRRQVEELQSKGHIRESLSPCAVPALLIPKKDGTWRMCVDSRAINKITVRYRFPIPRLDDLLDQLSGAHEFTKLDLKSGYHQIRIRPGDEWKTAFKTREGLYEWLVMPFGLSNAPSTFMRVMNQALRPFIGKFVVVYFDDILIYSANPELHLQHIREVLCVLRREKFVAAAKKCVFMTPKVLFLGYVISGEGLQVDESKIEAVRQWPEPKTITEVRSFHGLASFYRRFIPHFSSIMAPVTECMKGVKFQWTTEAEEGFQQIKEKLTTAPILVLPDFSQPFELHSDASKVGIGAVLSQGGKPVAYFSEKLSGSRVRYSTYDIEFYAVVQAVKHWRHYLFHREFILYTDHDSLRHLHSQEKISSRHASWSAYLQQFTFVLKHKAGVTNRVADALSRRVNLLSTMVVQVPGFNSFRELYDSDPHFSEIMVAVREKKNSEFVLVDGFLFRGNQLCIPECSLRLQIITEIHGEGHVGRDRTLQLVKASYFWPTIRKEVERYVERCRICQVSKGKATNAGLYRPLPIPTQPWMDLSMDFVLGLPRTQRGCDSIYVVVDRFSKMVHFIPCKKTTDAVKVAQLFFREIYRLHGLPSSIVSDRDTRFLSHFWRSLWKMVNTRLDFSSAYHPQTDGQTEVVNRALGDLLRCLIGENVRSWDLKLSQAEFAHNHAVNRSTGFSPFQVVYSLVPRSPIDLIPLPSKTRVHGKAEDFVQGLHEVHKQVQENLLQSVEKYKLAADKKRRHLEFEVGDFVWVVLTKDRFAVGEYNKLAAKKIGPLEIVEKINPNAYRLKLPSHIRTHNVFNVKHLISFHGDSSDDDTAINSRTNFLQPGENDAADQLALDYLEGWDLKQTK</sequence>
<dbReference type="Pfam" id="PF24626">
    <property type="entry name" value="SH3_Tf2-1"/>
    <property type="match status" value="1"/>
</dbReference>
<evidence type="ECO:0000259" key="18">
    <source>
        <dbReference type="PROSITE" id="PS50994"/>
    </source>
</evidence>
<evidence type="ECO:0000256" key="11">
    <source>
        <dbReference type="ARBA" id="ARBA00023125"/>
    </source>
</evidence>
<dbReference type="Pfam" id="PF03732">
    <property type="entry name" value="Retrotrans_gag"/>
    <property type="match status" value="1"/>
</dbReference>
<dbReference type="FunFam" id="3.30.420.10:FF:000032">
    <property type="entry name" value="Retrovirus-related Pol polyprotein from transposon 297-like Protein"/>
    <property type="match status" value="1"/>
</dbReference>
<dbReference type="Pfam" id="PF17921">
    <property type="entry name" value="Integrase_H2C2"/>
    <property type="match status" value="1"/>
</dbReference>
<evidence type="ECO:0008006" key="21">
    <source>
        <dbReference type="Google" id="ProtNLM"/>
    </source>
</evidence>
<keyword evidence="14" id="KW-0863">Zinc-finger</keyword>
<dbReference type="SUPFAM" id="SSF57756">
    <property type="entry name" value="Retrovirus zinc finger-like domains"/>
    <property type="match status" value="1"/>
</dbReference>
<evidence type="ECO:0000256" key="13">
    <source>
        <dbReference type="ARBA" id="ARBA00026019"/>
    </source>
</evidence>
<evidence type="ECO:0000256" key="8">
    <source>
        <dbReference type="ARBA" id="ARBA00022801"/>
    </source>
</evidence>
<dbReference type="InterPro" id="IPR000477">
    <property type="entry name" value="RT_dom"/>
</dbReference>
<dbReference type="InterPro" id="IPR056924">
    <property type="entry name" value="SH3_Tf2-1"/>
</dbReference>
<dbReference type="PROSITE" id="PS50878">
    <property type="entry name" value="RT_POL"/>
    <property type="match status" value="1"/>
</dbReference>
<dbReference type="CDD" id="cd01647">
    <property type="entry name" value="RT_LTR"/>
    <property type="match status" value="1"/>
</dbReference>
<dbReference type="SUPFAM" id="SSF56672">
    <property type="entry name" value="DNA/RNA polymerases"/>
    <property type="match status" value="1"/>
</dbReference>
<evidence type="ECO:0000256" key="7">
    <source>
        <dbReference type="ARBA" id="ARBA00022759"/>
    </source>
</evidence>
<dbReference type="InterPro" id="IPR036397">
    <property type="entry name" value="RNaseH_sf"/>
</dbReference>
<dbReference type="GO" id="GO:0006508">
    <property type="term" value="P:proteolysis"/>
    <property type="evidence" value="ECO:0007669"/>
    <property type="project" value="UniProtKB-KW"/>
</dbReference>
<keyword evidence="11" id="KW-0238">DNA-binding</keyword>
<protein>
    <recommendedName>
        <fullName evidence="21">Reverse transcriptase</fullName>
    </recommendedName>
</protein>
<evidence type="ECO:0000256" key="15">
    <source>
        <dbReference type="SAM" id="MobiDB-lite"/>
    </source>
</evidence>
<dbReference type="PROSITE" id="PS50994">
    <property type="entry name" value="INTEGRASE"/>
    <property type="match status" value="1"/>
</dbReference>
<dbReference type="Gene3D" id="3.90.1170.10">
    <property type="entry name" value="Ribosomal protein L10e/L16"/>
    <property type="match status" value="1"/>
</dbReference>
<dbReference type="Gene3D" id="3.10.10.10">
    <property type="entry name" value="HIV Type 1 Reverse Transcriptase, subunit A, domain 1"/>
    <property type="match status" value="1"/>
</dbReference>
<dbReference type="FunFam" id="3.10.20.370:FF:000001">
    <property type="entry name" value="Retrovirus-related Pol polyprotein from transposon 17.6-like protein"/>
    <property type="match status" value="1"/>
</dbReference>
<organism evidence="19 20">
    <name type="scientific">Acer negundo</name>
    <name type="common">Box elder</name>
    <dbReference type="NCBI Taxonomy" id="4023"/>
    <lineage>
        <taxon>Eukaryota</taxon>
        <taxon>Viridiplantae</taxon>
        <taxon>Streptophyta</taxon>
        <taxon>Embryophyta</taxon>
        <taxon>Tracheophyta</taxon>
        <taxon>Spermatophyta</taxon>
        <taxon>Magnoliopsida</taxon>
        <taxon>eudicotyledons</taxon>
        <taxon>Gunneridae</taxon>
        <taxon>Pentapetalae</taxon>
        <taxon>rosids</taxon>
        <taxon>malvids</taxon>
        <taxon>Sapindales</taxon>
        <taxon>Sapindaceae</taxon>
        <taxon>Hippocastanoideae</taxon>
        <taxon>Acereae</taxon>
        <taxon>Acer</taxon>
    </lineage>
</organism>
<evidence type="ECO:0000313" key="20">
    <source>
        <dbReference type="Proteomes" id="UP001064489"/>
    </source>
</evidence>
<feature type="domain" description="CCHC-type" evidence="16">
    <location>
        <begin position="560"/>
        <end position="576"/>
    </location>
</feature>
<dbReference type="InterPro" id="IPR001197">
    <property type="entry name" value="Ribosomal_uL16_euk_arch"/>
</dbReference>
<evidence type="ECO:0000256" key="3">
    <source>
        <dbReference type="ARBA" id="ARBA00022679"/>
    </source>
</evidence>
<comment type="similarity">
    <text evidence="1">Belongs to the universal ribosomal protein uL16 family.</text>
</comment>
<keyword evidence="14" id="KW-0479">Metal-binding</keyword>
<feature type="region of interest" description="Disordered" evidence="15">
    <location>
        <begin position="281"/>
        <end position="325"/>
    </location>
</feature>
<evidence type="ECO:0000259" key="16">
    <source>
        <dbReference type="PROSITE" id="PS50158"/>
    </source>
</evidence>
<evidence type="ECO:0000256" key="9">
    <source>
        <dbReference type="ARBA" id="ARBA00022918"/>
    </source>
</evidence>
<dbReference type="InterPro" id="IPR036875">
    <property type="entry name" value="Znf_CCHC_sf"/>
</dbReference>
<dbReference type="InterPro" id="IPR001878">
    <property type="entry name" value="Znf_CCHC"/>
</dbReference>
<dbReference type="SUPFAM" id="SSF53098">
    <property type="entry name" value="Ribonuclease H-like"/>
    <property type="match status" value="1"/>
</dbReference>
<accession>A0AAD5JEI3</accession>
<dbReference type="Gene3D" id="3.30.420.10">
    <property type="entry name" value="Ribonuclease H-like superfamily/Ribonuclease H"/>
    <property type="match status" value="1"/>
</dbReference>
<dbReference type="InterPro" id="IPR047873">
    <property type="entry name" value="Ribosomal_uL16"/>
</dbReference>
<dbReference type="FunFam" id="3.90.1170.10:FF:000002">
    <property type="entry name" value="60S ribosomal protein L10"/>
    <property type="match status" value="1"/>
</dbReference>
<dbReference type="SMART" id="SM00343">
    <property type="entry name" value="ZnF_C2HC"/>
    <property type="match status" value="1"/>
</dbReference>
<dbReference type="GO" id="GO:0004190">
    <property type="term" value="F:aspartic-type endopeptidase activity"/>
    <property type="evidence" value="ECO:0007669"/>
    <property type="project" value="UniProtKB-KW"/>
</dbReference>
<dbReference type="NCBIfam" id="NF003239">
    <property type="entry name" value="PRK04199.1-4"/>
    <property type="match status" value="1"/>
</dbReference>
<dbReference type="Pfam" id="PF17919">
    <property type="entry name" value="RT_RNaseH_2"/>
    <property type="match status" value="1"/>
</dbReference>
<dbReference type="GO" id="GO:0003677">
    <property type="term" value="F:DNA binding"/>
    <property type="evidence" value="ECO:0007669"/>
    <property type="project" value="UniProtKB-KW"/>
</dbReference>
<dbReference type="FunFam" id="3.30.70.270:FF:000020">
    <property type="entry name" value="Transposon Tf2-6 polyprotein-like Protein"/>
    <property type="match status" value="1"/>
</dbReference>
<dbReference type="PROSITE" id="PS01257">
    <property type="entry name" value="RIBOSOMAL_L10E"/>
    <property type="match status" value="1"/>
</dbReference>
<feature type="compositionally biased region" description="Polar residues" evidence="15">
    <location>
        <begin position="499"/>
        <end position="508"/>
    </location>
</feature>
<evidence type="ECO:0000256" key="1">
    <source>
        <dbReference type="ARBA" id="ARBA00008931"/>
    </source>
</evidence>
<dbReference type="InterPro" id="IPR041577">
    <property type="entry name" value="RT_RNaseH_2"/>
</dbReference>
<keyword evidence="8" id="KW-0378">Hydrolase</keyword>
<dbReference type="FunFam" id="3.10.10.10:FF:000007">
    <property type="entry name" value="Retrovirus-related Pol polyprotein from transposon 17.6-like Protein"/>
    <property type="match status" value="1"/>
</dbReference>
<evidence type="ECO:0000256" key="6">
    <source>
        <dbReference type="ARBA" id="ARBA00022750"/>
    </source>
</evidence>
<keyword evidence="2" id="KW-0645">Protease</keyword>
<feature type="domain" description="Integrase catalytic" evidence="18">
    <location>
        <begin position="1355"/>
        <end position="1515"/>
    </location>
</feature>
<keyword evidence="10" id="KW-0689">Ribosomal protein</keyword>
<keyword evidence="4" id="KW-0548">Nucleotidyltransferase</keyword>
<keyword evidence="7" id="KW-0255">Endonuclease</keyword>
<evidence type="ECO:0000256" key="5">
    <source>
        <dbReference type="ARBA" id="ARBA00022722"/>
    </source>
</evidence>
<keyword evidence="9" id="KW-0695">RNA-directed DNA polymerase</keyword>
<evidence type="ECO:0000256" key="10">
    <source>
        <dbReference type="ARBA" id="ARBA00022980"/>
    </source>
</evidence>
<dbReference type="FunFam" id="1.10.340.70:FF:000001">
    <property type="entry name" value="Retrovirus-related Pol polyprotein from transposon gypsy-like Protein"/>
    <property type="match status" value="1"/>
</dbReference>
<reference evidence="19" key="2">
    <citation type="submission" date="2023-02" db="EMBL/GenBank/DDBJ databases">
        <authorList>
            <person name="Swenson N.G."/>
            <person name="Wegrzyn J.L."/>
            <person name="Mcevoy S.L."/>
        </authorList>
    </citation>
    <scope>NUCLEOTIDE SEQUENCE</scope>
    <source>
        <strain evidence="19">91603</strain>
        <tissue evidence="19">Leaf</tissue>
    </source>
</reference>
<evidence type="ECO:0000256" key="4">
    <source>
        <dbReference type="ARBA" id="ARBA00022695"/>
    </source>
</evidence>
<evidence type="ECO:0000256" key="12">
    <source>
        <dbReference type="ARBA" id="ARBA00023274"/>
    </source>
</evidence>
<dbReference type="GO" id="GO:0010224">
    <property type="term" value="P:response to UV-B"/>
    <property type="evidence" value="ECO:0007669"/>
    <property type="project" value="UniProtKB-ARBA"/>
</dbReference>
<dbReference type="InterPro" id="IPR043502">
    <property type="entry name" value="DNA/RNA_pol_sf"/>
</dbReference>
<feature type="region of interest" description="Disordered" evidence="15">
    <location>
        <begin position="495"/>
        <end position="552"/>
    </location>
</feature>
<comment type="caution">
    <text evidence="19">The sequence shown here is derived from an EMBL/GenBank/DDBJ whole genome shotgun (WGS) entry which is preliminary data.</text>
</comment>
<dbReference type="InterPro" id="IPR016180">
    <property type="entry name" value="Ribosomal_uL16_dom"/>
</dbReference>
<dbReference type="Gene3D" id="1.10.340.70">
    <property type="match status" value="1"/>
</dbReference>
<dbReference type="EMBL" id="JAJSOW010000003">
    <property type="protein sequence ID" value="KAI9196560.1"/>
    <property type="molecule type" value="Genomic_DNA"/>
</dbReference>
<evidence type="ECO:0000259" key="17">
    <source>
        <dbReference type="PROSITE" id="PS50878"/>
    </source>
</evidence>
<dbReference type="Pfam" id="PF00078">
    <property type="entry name" value="RVT_1"/>
    <property type="match status" value="1"/>
</dbReference>
<dbReference type="GO" id="GO:0003964">
    <property type="term" value="F:RNA-directed DNA polymerase activity"/>
    <property type="evidence" value="ECO:0007669"/>
    <property type="project" value="UniProtKB-KW"/>
</dbReference>
<dbReference type="InterPro" id="IPR036920">
    <property type="entry name" value="Ribosomal_uL16_sf"/>
</dbReference>
<keyword evidence="20" id="KW-1185">Reference proteome</keyword>
<dbReference type="Pfam" id="PF00665">
    <property type="entry name" value="rve"/>
    <property type="match status" value="1"/>
</dbReference>
<dbReference type="Proteomes" id="UP001064489">
    <property type="component" value="Chromosome 1"/>
</dbReference>
<dbReference type="InterPro" id="IPR041588">
    <property type="entry name" value="Integrase_H2C2"/>
</dbReference>
<dbReference type="Pfam" id="PF00252">
    <property type="entry name" value="Ribosomal_L16"/>
    <property type="match status" value="1"/>
</dbReference>
<dbReference type="CDD" id="cd01433">
    <property type="entry name" value="Ribosomal_L16_L10e"/>
    <property type="match status" value="1"/>
</dbReference>
<dbReference type="GO" id="GO:0008270">
    <property type="term" value="F:zinc ion binding"/>
    <property type="evidence" value="ECO:0007669"/>
    <property type="project" value="UniProtKB-KW"/>
</dbReference>
<reference evidence="19" key="1">
    <citation type="journal article" date="2022" name="Plant J.">
        <title>Strategies of tolerance reflected in two North American maple genomes.</title>
        <authorList>
            <person name="McEvoy S.L."/>
            <person name="Sezen U.U."/>
            <person name="Trouern-Trend A."/>
            <person name="McMahon S.M."/>
            <person name="Schaberg P.G."/>
            <person name="Yang J."/>
            <person name="Wegrzyn J.L."/>
            <person name="Swenson N.G."/>
        </authorList>
    </citation>
    <scope>NUCLEOTIDE SEQUENCE</scope>
    <source>
        <strain evidence="19">91603</strain>
    </source>
</reference>
<dbReference type="CDD" id="cd09274">
    <property type="entry name" value="RNase_HI_RT_Ty3"/>
    <property type="match status" value="1"/>
</dbReference>
<keyword evidence="14" id="KW-0862">Zinc</keyword>
<feature type="compositionally biased region" description="Polar residues" evidence="15">
    <location>
        <begin position="524"/>
        <end position="552"/>
    </location>
</feature>
<dbReference type="InterPro" id="IPR001584">
    <property type="entry name" value="Integrase_cat-core"/>
</dbReference>
<dbReference type="FunFam" id="3.30.60.300:FF:000003">
    <property type="entry name" value="60S ribosomal protein L10, putative"/>
    <property type="match status" value="1"/>
</dbReference>
<keyword evidence="5" id="KW-0540">Nuclease</keyword>
<feature type="domain" description="Reverse transcriptase" evidence="17">
    <location>
        <begin position="843"/>
        <end position="1022"/>
    </location>
</feature>
<dbReference type="InterPro" id="IPR005162">
    <property type="entry name" value="Retrotrans_gag_dom"/>
</dbReference>
<dbReference type="GO" id="GO:0003735">
    <property type="term" value="F:structural constituent of ribosome"/>
    <property type="evidence" value="ECO:0007669"/>
    <property type="project" value="InterPro"/>
</dbReference>
<dbReference type="NCBIfam" id="TIGR00279">
    <property type="entry name" value="uL16_euk_arch"/>
    <property type="match status" value="1"/>
</dbReference>
<dbReference type="InterPro" id="IPR012337">
    <property type="entry name" value="RNaseH-like_sf"/>
</dbReference>
<dbReference type="InterPro" id="IPR043128">
    <property type="entry name" value="Rev_trsase/Diguanyl_cyclase"/>
</dbReference>
<gene>
    <name evidence="19" type="ORF">LWI28_024995</name>
</gene>
<feature type="compositionally biased region" description="Low complexity" evidence="15">
    <location>
        <begin position="514"/>
        <end position="523"/>
    </location>
</feature>
<dbReference type="PANTHER" id="PTHR35046:SF18">
    <property type="entry name" value="RNA-DIRECTED DNA POLYMERASE"/>
    <property type="match status" value="1"/>
</dbReference>
<evidence type="ECO:0000313" key="19">
    <source>
        <dbReference type="EMBL" id="KAI9196560.1"/>
    </source>
</evidence>
<comment type="subunit">
    <text evidence="13">Component of the small ribosomal subunit. Mature ribosomes consist of a small (40S) and a large (60S) subunit. The 40S subunit contains about 33 different proteins and 1 molecule of RNA (18S). The 60S subunit contains about 49 different proteins and 3 molecules of RNA (25S, 5.8S and 5S).</text>
</comment>
<proteinExistence type="inferred from homology"/>
<keyword evidence="6" id="KW-0064">Aspartyl protease</keyword>